<accession>A0A8E2UA18</accession>
<dbReference type="AlphaFoldDB" id="A0A8E2UA18"/>
<evidence type="ECO:0000313" key="2">
    <source>
        <dbReference type="Proteomes" id="UP000239010"/>
    </source>
</evidence>
<dbReference type="Proteomes" id="UP000239010">
    <property type="component" value="Unassembled WGS sequence"/>
</dbReference>
<reference evidence="1 2" key="1">
    <citation type="submission" date="2017-11" db="EMBL/GenBank/DDBJ databases">
        <title>Genome sequence of Entomoplasma ellychniae ELCN-1 (ATCC 43707).</title>
        <authorList>
            <person name="Lo W.-S."/>
            <person name="Gasparich G.E."/>
            <person name="Kuo C.-H."/>
        </authorList>
    </citation>
    <scope>NUCLEOTIDE SEQUENCE [LARGE SCALE GENOMIC DNA]</scope>
    <source>
        <strain evidence="1 2">ELCN-1</strain>
    </source>
</reference>
<gene>
    <name evidence="1" type="ORF">EELLY_v1c04040</name>
</gene>
<name>A0A8E2UA18_9MOLU</name>
<comment type="caution">
    <text evidence="1">The sequence shown here is derived from an EMBL/GenBank/DDBJ whole genome shotgun (WGS) entry which is preliminary data.</text>
</comment>
<dbReference type="EMBL" id="PHND01000001">
    <property type="protein sequence ID" value="PPE04724.1"/>
    <property type="molecule type" value="Genomic_DNA"/>
</dbReference>
<protein>
    <submittedName>
        <fullName evidence="1">Uncharacterized protein</fullName>
    </submittedName>
</protein>
<sequence length="120" mass="14195">MFNKNLEGILSYQADYYNGCYTESNIHHFVKSISNRKSYSFKTFKNLMVLKAGKINCFKVFDIWEHEKNTEFDNNVYNNKHIQWYFKYKKVITHNTAVKTGAIGSNSAKTKNWPYNSNKN</sequence>
<evidence type="ECO:0000313" key="1">
    <source>
        <dbReference type="EMBL" id="PPE04724.1"/>
    </source>
</evidence>
<organism evidence="1 2">
    <name type="scientific">Entomoplasma ellychniae</name>
    <dbReference type="NCBI Taxonomy" id="2114"/>
    <lineage>
        <taxon>Bacteria</taxon>
        <taxon>Bacillati</taxon>
        <taxon>Mycoplasmatota</taxon>
        <taxon>Mollicutes</taxon>
        <taxon>Entomoplasmatales</taxon>
        <taxon>Entomoplasmataceae</taxon>
        <taxon>Entomoplasma</taxon>
    </lineage>
</organism>
<proteinExistence type="predicted"/>
<keyword evidence="2" id="KW-1185">Reference proteome</keyword>